<dbReference type="EMBL" id="JANBVN010000188">
    <property type="protein sequence ID" value="KAJ9134179.1"/>
    <property type="molecule type" value="Genomic_DNA"/>
</dbReference>
<comment type="caution">
    <text evidence="5">The sequence shown here is derived from an EMBL/GenBank/DDBJ whole genome shotgun (WGS) entry which is preliminary data.</text>
</comment>
<dbReference type="InterPro" id="IPR011992">
    <property type="entry name" value="EF-hand-dom_pair"/>
</dbReference>
<evidence type="ECO:0000256" key="3">
    <source>
        <dbReference type="ARBA" id="ARBA00022837"/>
    </source>
</evidence>
<dbReference type="PANTHER" id="PTHR23048">
    <property type="entry name" value="MYOSIN LIGHT CHAIN 1, 3"/>
    <property type="match status" value="1"/>
</dbReference>
<gene>
    <name evidence="5" type="ORF">NKR19_g8790</name>
</gene>
<dbReference type="InterPro" id="IPR018247">
    <property type="entry name" value="EF_Hand_1_Ca_BS"/>
</dbReference>
<evidence type="ECO:0000256" key="2">
    <source>
        <dbReference type="ARBA" id="ARBA00022737"/>
    </source>
</evidence>
<dbReference type="GO" id="GO:0051301">
    <property type="term" value="P:cell division"/>
    <property type="evidence" value="ECO:0007669"/>
    <property type="project" value="UniProtKB-KW"/>
</dbReference>
<organism evidence="5 6">
    <name type="scientific">Coniochaeta hoffmannii</name>
    <dbReference type="NCBI Taxonomy" id="91930"/>
    <lineage>
        <taxon>Eukaryota</taxon>
        <taxon>Fungi</taxon>
        <taxon>Dikarya</taxon>
        <taxon>Ascomycota</taxon>
        <taxon>Pezizomycotina</taxon>
        <taxon>Sordariomycetes</taxon>
        <taxon>Sordariomycetidae</taxon>
        <taxon>Coniochaetales</taxon>
        <taxon>Coniochaetaceae</taxon>
        <taxon>Coniochaeta</taxon>
    </lineage>
</organism>
<dbReference type="AlphaFoldDB" id="A0AA38R5F1"/>
<feature type="non-terminal residue" evidence="5">
    <location>
        <position position="1"/>
    </location>
</feature>
<dbReference type="SUPFAM" id="SSF47473">
    <property type="entry name" value="EF-hand"/>
    <property type="match status" value="1"/>
</dbReference>
<dbReference type="Gene3D" id="1.10.238.10">
    <property type="entry name" value="EF-hand"/>
    <property type="match status" value="2"/>
</dbReference>
<keyword evidence="6" id="KW-1185">Reference proteome</keyword>
<dbReference type="GO" id="GO:0005509">
    <property type="term" value="F:calcium ion binding"/>
    <property type="evidence" value="ECO:0007669"/>
    <property type="project" value="InterPro"/>
</dbReference>
<dbReference type="Pfam" id="PF13202">
    <property type="entry name" value="EF-hand_5"/>
    <property type="match status" value="1"/>
</dbReference>
<evidence type="ECO:0000259" key="4">
    <source>
        <dbReference type="PROSITE" id="PS50222"/>
    </source>
</evidence>
<name>A0AA38R5F1_9PEZI</name>
<dbReference type="PANTHER" id="PTHR23048:SF59">
    <property type="entry name" value="EF-HAND SUPERFAMILY PROTEIN"/>
    <property type="match status" value="1"/>
</dbReference>
<dbReference type="SMART" id="SM00054">
    <property type="entry name" value="EFh"/>
    <property type="match status" value="3"/>
</dbReference>
<dbReference type="InterPro" id="IPR002048">
    <property type="entry name" value="EF_hand_dom"/>
</dbReference>
<dbReference type="PROSITE" id="PS50222">
    <property type="entry name" value="EF_HAND_2"/>
    <property type="match status" value="3"/>
</dbReference>
<sequence>FGLFDNNDDGRLDYHEFRFCLRALGFDLPKPETYAYLTKYGVPPLGWQAEKSGECTPPWRQFTLPVVQGIAGHLIAKRDPLEELRRAFRLFDVDGKGMIRLEDLVRVSQEIGQPLEQGEMETMIQEFDSDGKGGVGEDEFVKLMMSKK</sequence>
<feature type="domain" description="EF-hand" evidence="4">
    <location>
        <begin position="1"/>
        <end position="27"/>
    </location>
</feature>
<evidence type="ECO:0000313" key="6">
    <source>
        <dbReference type="Proteomes" id="UP001174691"/>
    </source>
</evidence>
<dbReference type="InterPro" id="IPR050230">
    <property type="entry name" value="CALM/Myosin/TropC-like"/>
</dbReference>
<proteinExistence type="predicted"/>
<dbReference type="Pfam" id="PF13499">
    <property type="entry name" value="EF-hand_7"/>
    <property type="match status" value="1"/>
</dbReference>
<keyword evidence="5" id="KW-0132">Cell division</keyword>
<dbReference type="Proteomes" id="UP001174691">
    <property type="component" value="Unassembled WGS sequence"/>
</dbReference>
<keyword evidence="2" id="KW-0677">Repeat</keyword>
<evidence type="ECO:0000256" key="1">
    <source>
        <dbReference type="ARBA" id="ARBA00020786"/>
    </source>
</evidence>
<dbReference type="CDD" id="cd00051">
    <property type="entry name" value="EFh"/>
    <property type="match status" value="1"/>
</dbReference>
<evidence type="ECO:0000313" key="5">
    <source>
        <dbReference type="EMBL" id="KAJ9134179.1"/>
    </source>
</evidence>
<protein>
    <recommendedName>
        <fullName evidence="1">Calmodulin</fullName>
    </recommendedName>
</protein>
<feature type="domain" description="EF-hand" evidence="4">
    <location>
        <begin position="79"/>
        <end position="114"/>
    </location>
</feature>
<accession>A0AA38R5F1</accession>
<dbReference type="FunFam" id="1.10.238.10:FF:000003">
    <property type="entry name" value="Calmodulin A"/>
    <property type="match status" value="1"/>
</dbReference>
<keyword evidence="5" id="KW-0131">Cell cycle</keyword>
<keyword evidence="3" id="KW-0106">Calcium</keyword>
<feature type="domain" description="EF-hand" evidence="4">
    <location>
        <begin position="115"/>
        <end position="148"/>
    </location>
</feature>
<reference evidence="5" key="1">
    <citation type="submission" date="2022-07" db="EMBL/GenBank/DDBJ databases">
        <title>Fungi with potential for degradation of polypropylene.</title>
        <authorList>
            <person name="Gostincar C."/>
        </authorList>
    </citation>
    <scope>NUCLEOTIDE SEQUENCE</scope>
    <source>
        <strain evidence="5">EXF-13287</strain>
    </source>
</reference>
<dbReference type="PROSITE" id="PS00018">
    <property type="entry name" value="EF_HAND_1"/>
    <property type="match status" value="1"/>
</dbReference>
<dbReference type="GO" id="GO:0016460">
    <property type="term" value="C:myosin II complex"/>
    <property type="evidence" value="ECO:0007669"/>
    <property type="project" value="TreeGrafter"/>
</dbReference>